<feature type="transmembrane region" description="Helical" evidence="5">
    <location>
        <begin position="79"/>
        <end position="100"/>
    </location>
</feature>
<keyword evidence="2 5" id="KW-0812">Transmembrane</keyword>
<dbReference type="InterPro" id="IPR036259">
    <property type="entry name" value="MFS_trans_sf"/>
</dbReference>
<feature type="transmembrane region" description="Helical" evidence="5">
    <location>
        <begin position="171"/>
        <end position="191"/>
    </location>
</feature>
<feature type="transmembrane region" description="Helical" evidence="5">
    <location>
        <begin position="346"/>
        <end position="370"/>
    </location>
</feature>
<reference evidence="6" key="1">
    <citation type="submission" date="2023-01" db="EMBL/GenBank/DDBJ databases">
        <title>Metagenome sequencing of chrysophaentin producing Chrysophaeum taylorii.</title>
        <authorList>
            <person name="Davison J."/>
            <person name="Bewley C."/>
        </authorList>
    </citation>
    <scope>NUCLEOTIDE SEQUENCE</scope>
    <source>
        <strain evidence="6">NIES-1699</strain>
    </source>
</reference>
<evidence type="ECO:0000313" key="6">
    <source>
        <dbReference type="EMBL" id="KAJ8598549.1"/>
    </source>
</evidence>
<keyword evidence="4 5" id="KW-0472">Membrane</keyword>
<feature type="transmembrane region" description="Helical" evidence="5">
    <location>
        <begin position="220"/>
        <end position="243"/>
    </location>
</feature>
<dbReference type="Pfam" id="PF07690">
    <property type="entry name" value="MFS_1"/>
    <property type="match status" value="1"/>
</dbReference>
<dbReference type="Gene3D" id="1.20.1250.20">
    <property type="entry name" value="MFS general substrate transporter like domains"/>
    <property type="match status" value="2"/>
</dbReference>
<dbReference type="PANTHER" id="PTHR10924">
    <property type="entry name" value="MAJOR FACILITATOR SUPERFAMILY PROTEIN-RELATED"/>
    <property type="match status" value="1"/>
</dbReference>
<name>A0AAD7U7C4_9STRA</name>
<dbReference type="InterPro" id="IPR049680">
    <property type="entry name" value="FLVCR1-2_SLC49-like"/>
</dbReference>
<dbReference type="GO" id="GO:0022857">
    <property type="term" value="F:transmembrane transporter activity"/>
    <property type="evidence" value="ECO:0007669"/>
    <property type="project" value="InterPro"/>
</dbReference>
<feature type="transmembrane region" description="Helical" evidence="5">
    <location>
        <begin position="14"/>
        <end position="34"/>
    </location>
</feature>
<dbReference type="SUPFAM" id="SSF103473">
    <property type="entry name" value="MFS general substrate transporter"/>
    <property type="match status" value="1"/>
</dbReference>
<evidence type="ECO:0000256" key="5">
    <source>
        <dbReference type="SAM" id="Phobius"/>
    </source>
</evidence>
<accession>A0AAD7U7C4</accession>
<gene>
    <name evidence="6" type="ORF">CTAYLR_001365</name>
</gene>
<evidence type="ECO:0000256" key="4">
    <source>
        <dbReference type="ARBA" id="ARBA00023136"/>
    </source>
</evidence>
<protein>
    <submittedName>
        <fullName evidence="6">Uncharacterized protein</fullName>
    </submittedName>
</protein>
<feature type="transmembrane region" description="Helical" evidence="5">
    <location>
        <begin position="287"/>
        <end position="303"/>
    </location>
</feature>
<dbReference type="PANTHER" id="PTHR10924:SF6">
    <property type="entry name" value="SOLUTE CARRIER FAMILY 49 MEMBER A3"/>
    <property type="match status" value="1"/>
</dbReference>
<evidence type="ECO:0000256" key="1">
    <source>
        <dbReference type="ARBA" id="ARBA00004141"/>
    </source>
</evidence>
<comment type="caution">
    <text evidence="6">The sequence shown here is derived from an EMBL/GenBank/DDBJ whole genome shotgun (WGS) entry which is preliminary data.</text>
</comment>
<sequence>MDEAKGDPRRWEHLGMLVSLTVCSHMGWVMYATVPSRTGDALDVSQTAVTLTATVYPALSLVGSWVASRALGRGGLRGALVETCWLMVIGGLLRCAGAAVGGRVGFAIVLCGQTLCGLGQPHVVNNPVTLGNEWFPVAERETASTVGLLGDILGQAIGEALAPIVVERSGIFALSVAYLAPVVATAVWVYARFENRLPPRGPTDLFSAWRRALDDVEFRILALTFWLGLSVFNTVLSLASQWLHRCGYSATEVGFFAATFVLAGAPASLFAALSLDSTRAYRPLLKGLGLFDMVATLVLAGATRPRNALLLFLSFGLLGASLVATAFTLIETAVECLHPTPPEISTSLLFVGGNLLSIPVTYVFLALLRADRCHPADHFLRHPLSGTPPPPTTTFIICVFACCLALLLLYRGPYRRLEAETQQRVV</sequence>
<evidence type="ECO:0000313" key="7">
    <source>
        <dbReference type="Proteomes" id="UP001230188"/>
    </source>
</evidence>
<organism evidence="6 7">
    <name type="scientific">Chrysophaeum taylorii</name>
    <dbReference type="NCBI Taxonomy" id="2483200"/>
    <lineage>
        <taxon>Eukaryota</taxon>
        <taxon>Sar</taxon>
        <taxon>Stramenopiles</taxon>
        <taxon>Ochrophyta</taxon>
        <taxon>Pelagophyceae</taxon>
        <taxon>Pelagomonadales</taxon>
        <taxon>Pelagomonadaceae</taxon>
        <taxon>Chrysophaeum</taxon>
    </lineage>
</organism>
<dbReference type="AlphaFoldDB" id="A0AAD7U7C4"/>
<feature type="transmembrane region" description="Helical" evidence="5">
    <location>
        <begin position="309"/>
        <end position="334"/>
    </location>
</feature>
<comment type="subcellular location">
    <subcellularLocation>
        <location evidence="1">Membrane</location>
        <topology evidence="1">Multi-pass membrane protein</topology>
    </subcellularLocation>
</comment>
<feature type="transmembrane region" description="Helical" evidence="5">
    <location>
        <begin position="255"/>
        <end position="275"/>
    </location>
</feature>
<feature type="transmembrane region" description="Helical" evidence="5">
    <location>
        <begin position="46"/>
        <end position="67"/>
    </location>
</feature>
<dbReference type="InterPro" id="IPR011701">
    <property type="entry name" value="MFS"/>
</dbReference>
<evidence type="ECO:0000256" key="3">
    <source>
        <dbReference type="ARBA" id="ARBA00022989"/>
    </source>
</evidence>
<dbReference type="Proteomes" id="UP001230188">
    <property type="component" value="Unassembled WGS sequence"/>
</dbReference>
<dbReference type="GO" id="GO:0016020">
    <property type="term" value="C:membrane"/>
    <property type="evidence" value="ECO:0007669"/>
    <property type="project" value="UniProtKB-SubCell"/>
</dbReference>
<proteinExistence type="predicted"/>
<keyword evidence="7" id="KW-1185">Reference proteome</keyword>
<feature type="transmembrane region" description="Helical" evidence="5">
    <location>
        <begin position="390"/>
        <end position="410"/>
    </location>
</feature>
<keyword evidence="3 5" id="KW-1133">Transmembrane helix</keyword>
<dbReference type="EMBL" id="JAQMWT010000671">
    <property type="protein sequence ID" value="KAJ8598549.1"/>
    <property type="molecule type" value="Genomic_DNA"/>
</dbReference>
<evidence type="ECO:0000256" key="2">
    <source>
        <dbReference type="ARBA" id="ARBA00022692"/>
    </source>
</evidence>